<accession>A0ABV5VA54</accession>
<dbReference type="PROSITE" id="PS51257">
    <property type="entry name" value="PROKAR_LIPOPROTEIN"/>
    <property type="match status" value="1"/>
</dbReference>
<feature type="signal peptide" evidence="2">
    <location>
        <begin position="1"/>
        <end position="24"/>
    </location>
</feature>
<organism evidence="3 4">
    <name type="scientific">Streptomyces thermocoprophilus</name>
    <dbReference type="NCBI Taxonomy" id="78356"/>
    <lineage>
        <taxon>Bacteria</taxon>
        <taxon>Bacillati</taxon>
        <taxon>Actinomycetota</taxon>
        <taxon>Actinomycetes</taxon>
        <taxon>Kitasatosporales</taxon>
        <taxon>Streptomycetaceae</taxon>
        <taxon>Streptomyces</taxon>
    </lineage>
</organism>
<feature type="chain" id="PRO_5045690661" description="Lipoprotein" evidence="2">
    <location>
        <begin position="25"/>
        <end position="266"/>
    </location>
</feature>
<sequence length="266" mass="27095">MKRTAVRRTALAASAATLALLATACGGDSDGDDKAKGAGTTKSAEATPSASAAPAAAKPLTAAELEKALLTQADVKSGKITVKLDKDDDVSPEQVKSDKADCTPLARLQAGTYVGKPVASAKRKWEDAPKKAAGATEEEQMYASLDLAESVFTLASYSDGGAEQVLKDITAAAQKCAGGYTHTETDEPLKVTKVAVGTAPKAGDEALAVDVTLDLGDGVSGTAHHVVVRKGATVVFFPTINVGAMLSGKDYTFPTAVLDSQVAKLG</sequence>
<dbReference type="Proteomes" id="UP001589703">
    <property type="component" value="Unassembled WGS sequence"/>
</dbReference>
<evidence type="ECO:0000256" key="1">
    <source>
        <dbReference type="SAM" id="MobiDB-lite"/>
    </source>
</evidence>
<keyword evidence="2" id="KW-0732">Signal</keyword>
<evidence type="ECO:0000313" key="4">
    <source>
        <dbReference type="Proteomes" id="UP001589703"/>
    </source>
</evidence>
<dbReference type="EMBL" id="JBHMAR010000004">
    <property type="protein sequence ID" value="MFB9734704.1"/>
    <property type="molecule type" value="Genomic_DNA"/>
</dbReference>
<proteinExistence type="predicted"/>
<keyword evidence="4" id="KW-1185">Reference proteome</keyword>
<evidence type="ECO:0000313" key="3">
    <source>
        <dbReference type="EMBL" id="MFB9734704.1"/>
    </source>
</evidence>
<reference evidence="3 4" key="1">
    <citation type="submission" date="2024-09" db="EMBL/GenBank/DDBJ databases">
        <authorList>
            <person name="Sun Q."/>
            <person name="Mori K."/>
        </authorList>
    </citation>
    <scope>NUCLEOTIDE SEQUENCE [LARGE SCALE GENOMIC DNA]</scope>
    <source>
        <strain evidence="3 4">JCM 10918</strain>
    </source>
</reference>
<name>A0ABV5VA54_9ACTN</name>
<evidence type="ECO:0000256" key="2">
    <source>
        <dbReference type="SAM" id="SignalP"/>
    </source>
</evidence>
<protein>
    <recommendedName>
        <fullName evidence="5">Lipoprotein</fullName>
    </recommendedName>
</protein>
<evidence type="ECO:0008006" key="5">
    <source>
        <dbReference type="Google" id="ProtNLM"/>
    </source>
</evidence>
<feature type="region of interest" description="Disordered" evidence="1">
    <location>
        <begin position="26"/>
        <end position="55"/>
    </location>
</feature>
<dbReference type="RefSeq" id="WP_247461256.1">
    <property type="nucleotide sequence ID" value="NZ_JBHMAR010000004.1"/>
</dbReference>
<feature type="compositionally biased region" description="Low complexity" evidence="1">
    <location>
        <begin position="37"/>
        <end position="55"/>
    </location>
</feature>
<comment type="caution">
    <text evidence="3">The sequence shown here is derived from an EMBL/GenBank/DDBJ whole genome shotgun (WGS) entry which is preliminary data.</text>
</comment>
<gene>
    <name evidence="3" type="ORF">ACFFRO_06065</name>
</gene>